<dbReference type="CDD" id="cd00075">
    <property type="entry name" value="HATPase"/>
    <property type="match status" value="1"/>
</dbReference>
<dbReference type="RefSeq" id="WP_149081184.1">
    <property type="nucleotide sequence ID" value="NZ_VTAW01000009.1"/>
</dbReference>
<keyword evidence="3" id="KW-0808">Transferase</keyword>
<evidence type="ECO:0000256" key="8">
    <source>
        <dbReference type="SAM" id="Phobius"/>
    </source>
</evidence>
<feature type="transmembrane region" description="Helical" evidence="8">
    <location>
        <begin position="109"/>
        <end position="130"/>
    </location>
</feature>
<dbReference type="InterPro" id="IPR000014">
    <property type="entry name" value="PAS"/>
</dbReference>
<organism evidence="10 11">
    <name type="scientific">Natrialba swarupiae</name>
    <dbReference type="NCBI Taxonomy" id="2448032"/>
    <lineage>
        <taxon>Archaea</taxon>
        <taxon>Methanobacteriati</taxon>
        <taxon>Methanobacteriota</taxon>
        <taxon>Stenosarchaea group</taxon>
        <taxon>Halobacteria</taxon>
        <taxon>Halobacteriales</taxon>
        <taxon>Natrialbaceae</taxon>
        <taxon>Natrialba</taxon>
    </lineage>
</organism>
<feature type="region of interest" description="Disordered" evidence="7">
    <location>
        <begin position="387"/>
        <end position="410"/>
    </location>
</feature>
<dbReference type="AlphaFoldDB" id="A0A5D5AMP3"/>
<evidence type="ECO:0000256" key="3">
    <source>
        <dbReference type="ARBA" id="ARBA00022679"/>
    </source>
</evidence>
<protein>
    <recommendedName>
        <fullName evidence="2">histidine kinase</fullName>
        <ecNumber evidence="2">2.7.13.3</ecNumber>
    </recommendedName>
</protein>
<keyword evidence="8" id="KW-1133">Transmembrane helix</keyword>
<dbReference type="InterPro" id="IPR004358">
    <property type="entry name" value="Sig_transdc_His_kin-like_C"/>
</dbReference>
<keyword evidence="6" id="KW-0067">ATP-binding</keyword>
<keyword evidence="8" id="KW-0812">Transmembrane</keyword>
<accession>A0A5D5AMP3</accession>
<dbReference type="InterPro" id="IPR050980">
    <property type="entry name" value="2C_sensor_his_kinase"/>
</dbReference>
<comment type="catalytic activity">
    <reaction evidence="1">
        <text>ATP + protein L-histidine = ADP + protein N-phospho-L-histidine.</text>
        <dbReference type="EC" id="2.7.13.3"/>
    </reaction>
</comment>
<evidence type="ECO:0000256" key="4">
    <source>
        <dbReference type="ARBA" id="ARBA00022741"/>
    </source>
</evidence>
<dbReference type="PROSITE" id="PS50109">
    <property type="entry name" value="HIS_KIN"/>
    <property type="match status" value="1"/>
</dbReference>
<dbReference type="PANTHER" id="PTHR44936">
    <property type="entry name" value="SENSOR PROTEIN CREC"/>
    <property type="match status" value="1"/>
</dbReference>
<dbReference type="EMBL" id="VTAW01000009">
    <property type="protein sequence ID" value="TYT62364.1"/>
    <property type="molecule type" value="Genomic_DNA"/>
</dbReference>
<dbReference type="InterPro" id="IPR036890">
    <property type="entry name" value="HATPase_C_sf"/>
</dbReference>
<dbReference type="SUPFAM" id="SSF55874">
    <property type="entry name" value="ATPase domain of HSP90 chaperone/DNA topoisomerase II/histidine kinase"/>
    <property type="match status" value="1"/>
</dbReference>
<dbReference type="Pfam" id="PF02518">
    <property type="entry name" value="HATPase_c"/>
    <property type="match status" value="1"/>
</dbReference>
<dbReference type="InterPro" id="IPR003594">
    <property type="entry name" value="HATPase_dom"/>
</dbReference>
<keyword evidence="11" id="KW-1185">Reference proteome</keyword>
<evidence type="ECO:0000256" key="5">
    <source>
        <dbReference type="ARBA" id="ARBA00022777"/>
    </source>
</evidence>
<evidence type="ECO:0000256" key="6">
    <source>
        <dbReference type="ARBA" id="ARBA00022840"/>
    </source>
</evidence>
<evidence type="ECO:0000313" key="10">
    <source>
        <dbReference type="EMBL" id="TYT62364.1"/>
    </source>
</evidence>
<dbReference type="Gene3D" id="3.30.450.20">
    <property type="entry name" value="PAS domain"/>
    <property type="match status" value="1"/>
</dbReference>
<name>A0A5D5AMP3_9EURY</name>
<comment type="caution">
    <text evidence="10">The sequence shown here is derived from an EMBL/GenBank/DDBJ whole genome shotgun (WGS) entry which is preliminary data.</text>
</comment>
<keyword evidence="8" id="KW-0472">Membrane</keyword>
<reference evidence="10 11" key="1">
    <citation type="submission" date="2019-08" db="EMBL/GenBank/DDBJ databases">
        <title>Archaea genome.</title>
        <authorList>
            <person name="Kajale S."/>
            <person name="Shouche Y."/>
            <person name="Deshpande N."/>
            <person name="Sharma A."/>
        </authorList>
    </citation>
    <scope>NUCLEOTIDE SEQUENCE [LARGE SCALE GENOMIC DNA]</scope>
    <source>
        <strain evidence="10 11">ESP3B_9</strain>
    </source>
</reference>
<feature type="compositionally biased region" description="Basic and acidic residues" evidence="7">
    <location>
        <begin position="387"/>
        <end position="396"/>
    </location>
</feature>
<evidence type="ECO:0000259" key="9">
    <source>
        <dbReference type="PROSITE" id="PS50109"/>
    </source>
</evidence>
<evidence type="ECO:0000256" key="2">
    <source>
        <dbReference type="ARBA" id="ARBA00012438"/>
    </source>
</evidence>
<dbReference type="SUPFAM" id="SSF55785">
    <property type="entry name" value="PYP-like sensor domain (PAS domain)"/>
    <property type="match status" value="1"/>
</dbReference>
<keyword evidence="5" id="KW-0418">Kinase</keyword>
<gene>
    <name evidence="10" type="ORF">FYC77_09100</name>
</gene>
<dbReference type="InterPro" id="IPR035965">
    <property type="entry name" value="PAS-like_dom_sf"/>
</dbReference>
<dbReference type="NCBIfam" id="TIGR00229">
    <property type="entry name" value="sensory_box"/>
    <property type="match status" value="1"/>
</dbReference>
<dbReference type="GO" id="GO:0005524">
    <property type="term" value="F:ATP binding"/>
    <property type="evidence" value="ECO:0007669"/>
    <property type="project" value="UniProtKB-KW"/>
</dbReference>
<feature type="transmembrane region" description="Helical" evidence="8">
    <location>
        <begin position="73"/>
        <end position="97"/>
    </location>
</feature>
<proteinExistence type="predicted"/>
<dbReference type="PRINTS" id="PR00344">
    <property type="entry name" value="BCTRLSENSOR"/>
</dbReference>
<dbReference type="EC" id="2.7.13.3" evidence="2"/>
<evidence type="ECO:0000256" key="7">
    <source>
        <dbReference type="SAM" id="MobiDB-lite"/>
    </source>
</evidence>
<feature type="domain" description="Histidine kinase" evidence="9">
    <location>
        <begin position="265"/>
        <end position="498"/>
    </location>
</feature>
<evidence type="ECO:0000256" key="1">
    <source>
        <dbReference type="ARBA" id="ARBA00000085"/>
    </source>
</evidence>
<dbReference type="GO" id="GO:0004673">
    <property type="term" value="F:protein histidine kinase activity"/>
    <property type="evidence" value="ECO:0007669"/>
    <property type="project" value="UniProtKB-EC"/>
</dbReference>
<dbReference type="InterPro" id="IPR005467">
    <property type="entry name" value="His_kinase_dom"/>
</dbReference>
<dbReference type="PANTHER" id="PTHR44936:SF10">
    <property type="entry name" value="SENSOR PROTEIN RSTB"/>
    <property type="match status" value="1"/>
</dbReference>
<dbReference type="Gene3D" id="3.30.565.10">
    <property type="entry name" value="Histidine kinase-like ATPase, C-terminal domain"/>
    <property type="match status" value="1"/>
</dbReference>
<feature type="transmembrane region" description="Helical" evidence="8">
    <location>
        <begin position="43"/>
        <end position="61"/>
    </location>
</feature>
<dbReference type="Proteomes" id="UP000324104">
    <property type="component" value="Unassembled WGS sequence"/>
</dbReference>
<dbReference type="SMART" id="SM00387">
    <property type="entry name" value="HATPase_c"/>
    <property type="match status" value="1"/>
</dbReference>
<sequence>MSPRPRFAFTCVRERSLSLVGLALISVASLVVAAVGSRFPAVVLELSTPIAVGCALVWYDIRKPVLERDRRRAPVVAGCAVGGGVLVAVGSVWSIVLAVPGDGSLSRELGIALLTTTSVGVALGTALGHLHEDRASQRRETNRLTHAIDTAMDAIAVVVDGRLASVNGAYASLYGVGDPARLEGRMWDEGYTNESLVTIEQEAMPALDDRGYWRGDLTGTRIDGTTFRQSVRMTTRDDGEGYVVVARDVTDQVDREQRIQVLNRVLRHNLRNAFTVIRGHANLVGEYDETLERRHVDPIREEIDDLLETADKARGIERKLERRDRGETIDATDAVRAVVDRAKAAYPGVRIVTRTETPTADSRMPTTEKTVVDALDELVDNAVEHHRGRTQLDRPDQAIPSTGGSNDGAEPLTVEVTAEVVEYPVTSRLEFTVADDGDGIPVSERRAVLQGEETQLAHGSGLGLWFVSWIVSNVGGDLEFTDRQDGGTSVTLLLPYEREENVYETTAAESTV</sequence>
<evidence type="ECO:0000313" key="11">
    <source>
        <dbReference type="Proteomes" id="UP000324104"/>
    </source>
</evidence>
<keyword evidence="4" id="KW-0547">Nucleotide-binding</keyword>